<gene>
    <name evidence="7" type="ORF">DRJ21_00085</name>
</gene>
<evidence type="ECO:0000256" key="3">
    <source>
        <dbReference type="ARBA" id="ARBA00022723"/>
    </source>
</evidence>
<evidence type="ECO:0000256" key="4">
    <source>
        <dbReference type="ARBA" id="ARBA00022837"/>
    </source>
</evidence>
<dbReference type="Gene3D" id="3.55.10.10">
    <property type="entry name" value="Archease domain"/>
    <property type="match status" value="1"/>
</dbReference>
<dbReference type="NCBIfam" id="NF001617">
    <property type="entry name" value="PRK00407.1"/>
    <property type="match status" value="1"/>
</dbReference>
<dbReference type="GO" id="GO:0005509">
    <property type="term" value="F:calcium ion binding"/>
    <property type="evidence" value="ECO:0007669"/>
    <property type="project" value="UniProtKB-UniRule"/>
</dbReference>
<dbReference type="Pfam" id="PF01951">
    <property type="entry name" value="Archease"/>
    <property type="match status" value="1"/>
</dbReference>
<evidence type="ECO:0000256" key="2">
    <source>
        <dbReference type="ARBA" id="ARBA00022694"/>
    </source>
</evidence>
<dbReference type="EMBL" id="QMQY01000001">
    <property type="protein sequence ID" value="RLE51479.1"/>
    <property type="molecule type" value="Genomic_DNA"/>
</dbReference>
<feature type="binding site" evidence="5">
    <location>
        <position position="145"/>
    </location>
    <ligand>
        <name>Ca(2+)</name>
        <dbReference type="ChEBI" id="CHEBI:29108"/>
    </ligand>
</feature>
<evidence type="ECO:0000313" key="8">
    <source>
        <dbReference type="Proteomes" id="UP000281962"/>
    </source>
</evidence>
<accession>A0A497EWJ7</accession>
<sequence length="145" mass="16815">MRKPPFEFLNHTADVYIAAHGKDLKEAFENAAKAMFQVMTDISTIKPKISRHVKVEGFDLESLLYNWLEELLYIFNVDLIVFSKFNVKKIEKIGEEKYVLEAIAYGEKFDPSRHPRKVEVKAVTYSLMEIIDKPGETTIKFVLDI</sequence>
<dbReference type="PANTHER" id="PTHR12682">
    <property type="entry name" value="ARCHEASE"/>
    <property type="match status" value="1"/>
</dbReference>
<dbReference type="InterPro" id="IPR002804">
    <property type="entry name" value="Archease"/>
</dbReference>
<evidence type="ECO:0000259" key="6">
    <source>
        <dbReference type="Pfam" id="PF01951"/>
    </source>
</evidence>
<evidence type="ECO:0000256" key="1">
    <source>
        <dbReference type="ARBA" id="ARBA00007963"/>
    </source>
</evidence>
<organism evidence="7 8">
    <name type="scientific">Thermoproteota archaeon</name>
    <dbReference type="NCBI Taxonomy" id="2056631"/>
    <lineage>
        <taxon>Archaea</taxon>
        <taxon>Thermoproteota</taxon>
    </lineage>
</organism>
<dbReference type="AlphaFoldDB" id="A0A497EWJ7"/>
<proteinExistence type="inferred from homology"/>
<keyword evidence="4 5" id="KW-0106">Calcium</keyword>
<feature type="domain" description="Archease" evidence="6">
    <location>
        <begin position="6"/>
        <end position="145"/>
    </location>
</feature>
<dbReference type="InterPro" id="IPR022952">
    <property type="entry name" value="Archease_arc"/>
</dbReference>
<name>A0A497EWJ7_9CREN</name>
<evidence type="ECO:0000256" key="5">
    <source>
        <dbReference type="HAMAP-Rule" id="MF_01222"/>
    </source>
</evidence>
<keyword evidence="3 5" id="KW-0479">Metal-binding</keyword>
<dbReference type="GO" id="GO:0006388">
    <property type="term" value="P:tRNA splicing, via endonucleolytic cleavage and ligation"/>
    <property type="evidence" value="ECO:0007669"/>
    <property type="project" value="UniProtKB-UniRule"/>
</dbReference>
<dbReference type="InterPro" id="IPR023572">
    <property type="entry name" value="Archease_dom"/>
</dbReference>
<feature type="binding site" evidence="5">
    <location>
        <position position="14"/>
    </location>
    <ligand>
        <name>Ca(2+)</name>
        <dbReference type="ChEBI" id="CHEBI:29108"/>
    </ligand>
</feature>
<dbReference type="SUPFAM" id="SSF69819">
    <property type="entry name" value="MTH1598-like"/>
    <property type="match status" value="1"/>
</dbReference>
<dbReference type="HAMAP" id="MF_01222">
    <property type="entry name" value="Archease_arch"/>
    <property type="match status" value="1"/>
</dbReference>
<dbReference type="InterPro" id="IPR036820">
    <property type="entry name" value="Archease_dom_sf"/>
</dbReference>
<dbReference type="PANTHER" id="PTHR12682:SF11">
    <property type="entry name" value="PROTEIN ARCHEASE"/>
    <property type="match status" value="1"/>
</dbReference>
<keyword evidence="2 5" id="KW-0819">tRNA processing</keyword>
<evidence type="ECO:0000313" key="7">
    <source>
        <dbReference type="EMBL" id="RLE51479.1"/>
    </source>
</evidence>
<feature type="binding site" evidence="5">
    <location>
        <position position="144"/>
    </location>
    <ligand>
        <name>Ca(2+)</name>
        <dbReference type="ChEBI" id="CHEBI:29108"/>
    </ligand>
</feature>
<comment type="similarity">
    <text evidence="1 5">Belongs to the archease family.</text>
</comment>
<reference evidence="7 8" key="1">
    <citation type="submission" date="2018-06" db="EMBL/GenBank/DDBJ databases">
        <title>Extensive metabolic versatility and redundancy in microbially diverse, dynamic hydrothermal sediments.</title>
        <authorList>
            <person name="Dombrowski N."/>
            <person name="Teske A."/>
            <person name="Baker B.J."/>
        </authorList>
    </citation>
    <scope>NUCLEOTIDE SEQUENCE [LARGE SCALE GENOMIC DNA]</scope>
    <source>
        <strain evidence="7">B30_G17</strain>
    </source>
</reference>
<dbReference type="Proteomes" id="UP000281962">
    <property type="component" value="Unassembled WGS sequence"/>
</dbReference>
<protein>
    <recommendedName>
        <fullName evidence="5">Protein archease</fullName>
    </recommendedName>
</protein>
<comment type="caution">
    <text evidence="7">The sequence shown here is derived from an EMBL/GenBank/DDBJ whole genome shotgun (WGS) entry which is preliminary data.</text>
</comment>
<comment type="function">
    <text evidence="5">Activates the tRNA-splicing ligase complex by facilitating the enzymatic turnover of catalytic subunit RtcB. Acts by promoting the guanylylation of RtcB, a key intermediate step in tRNA ligation. Can also alter the NTP specificity of RtcB such that ATP, dGTP or ITP is used efficiently.</text>
</comment>